<keyword evidence="8 9" id="KW-0067">ATP-binding</keyword>
<protein>
    <recommendedName>
        <fullName evidence="2">non-specific serine/threonine protein kinase</fullName>
        <ecNumber evidence="2">2.7.11.1</ecNumber>
    </recommendedName>
</protein>
<evidence type="ECO:0000256" key="4">
    <source>
        <dbReference type="ARBA" id="ARBA00022553"/>
    </source>
</evidence>
<evidence type="ECO:0000256" key="2">
    <source>
        <dbReference type="ARBA" id="ARBA00012513"/>
    </source>
</evidence>
<dbReference type="InterPro" id="IPR008271">
    <property type="entry name" value="Ser/Thr_kinase_AS"/>
</dbReference>
<dbReference type="SMART" id="SM00133">
    <property type="entry name" value="S_TK_X"/>
    <property type="match status" value="1"/>
</dbReference>
<dbReference type="Gene3D" id="2.30.29.30">
    <property type="entry name" value="Pleckstrin-homology domain (PH domain)/Phosphotyrosine-binding domain (PTB)"/>
    <property type="match status" value="1"/>
</dbReference>
<evidence type="ECO:0000313" key="14">
    <source>
        <dbReference type="EMBL" id="CAF3636881.1"/>
    </source>
</evidence>
<keyword evidence="4" id="KW-0597">Phosphoprotein</keyword>
<evidence type="ECO:0000256" key="10">
    <source>
        <dbReference type="SAM" id="MobiDB-lite"/>
    </source>
</evidence>
<name>A0A818QMM2_9BILA</name>
<dbReference type="InterPro" id="IPR001849">
    <property type="entry name" value="PH_domain"/>
</dbReference>
<dbReference type="InterPro" id="IPR000719">
    <property type="entry name" value="Prot_kinase_dom"/>
</dbReference>
<dbReference type="Pfam" id="PF00433">
    <property type="entry name" value="Pkinase_C"/>
    <property type="match status" value="1"/>
</dbReference>
<dbReference type="FunFam" id="3.30.200.20:FF:000042">
    <property type="entry name" value="Aurora kinase A"/>
    <property type="match status" value="1"/>
</dbReference>
<dbReference type="InterPro" id="IPR011009">
    <property type="entry name" value="Kinase-like_dom_sf"/>
</dbReference>
<dbReference type="PROSITE" id="PS00108">
    <property type="entry name" value="PROTEIN_KINASE_ST"/>
    <property type="match status" value="1"/>
</dbReference>
<dbReference type="Pfam" id="PF00169">
    <property type="entry name" value="PH"/>
    <property type="match status" value="1"/>
</dbReference>
<evidence type="ECO:0000259" key="12">
    <source>
        <dbReference type="PROSITE" id="PS50011"/>
    </source>
</evidence>
<dbReference type="InterPro" id="IPR017441">
    <property type="entry name" value="Protein_kinase_ATP_BS"/>
</dbReference>
<evidence type="ECO:0000256" key="1">
    <source>
        <dbReference type="ARBA" id="ARBA00006935"/>
    </source>
</evidence>
<dbReference type="SMART" id="SM00220">
    <property type="entry name" value="S_TKc"/>
    <property type="match status" value="1"/>
</dbReference>
<dbReference type="SUPFAM" id="SSF50729">
    <property type="entry name" value="PH domain-like"/>
    <property type="match status" value="1"/>
</dbReference>
<dbReference type="EMBL" id="CAJOAZ010000394">
    <property type="protein sequence ID" value="CAF3636881.1"/>
    <property type="molecule type" value="Genomic_DNA"/>
</dbReference>
<feature type="binding site" evidence="9">
    <location>
        <position position="205"/>
    </location>
    <ligand>
        <name>ATP</name>
        <dbReference type="ChEBI" id="CHEBI:30616"/>
    </ligand>
</feature>
<dbReference type="PROSITE" id="PS51285">
    <property type="entry name" value="AGC_KINASE_CTER"/>
    <property type="match status" value="1"/>
</dbReference>
<evidence type="ECO:0000256" key="6">
    <source>
        <dbReference type="ARBA" id="ARBA00022741"/>
    </source>
</evidence>
<feature type="region of interest" description="Disordered" evidence="10">
    <location>
        <begin position="1"/>
        <end position="23"/>
    </location>
</feature>
<dbReference type="Proteomes" id="UP000663844">
    <property type="component" value="Unassembled WGS sequence"/>
</dbReference>
<dbReference type="InterPro" id="IPR000961">
    <property type="entry name" value="AGC-kinase_C"/>
</dbReference>
<dbReference type="Gene3D" id="1.10.510.10">
    <property type="entry name" value="Transferase(Phosphotransferase) domain 1"/>
    <property type="match status" value="1"/>
</dbReference>
<feature type="domain" description="Protein kinase" evidence="12">
    <location>
        <begin position="176"/>
        <end position="434"/>
    </location>
</feature>
<evidence type="ECO:0000259" key="13">
    <source>
        <dbReference type="PROSITE" id="PS51285"/>
    </source>
</evidence>
<feature type="domain" description="PH" evidence="11">
    <location>
        <begin position="30"/>
        <end position="132"/>
    </location>
</feature>
<dbReference type="SUPFAM" id="SSF56112">
    <property type="entry name" value="Protein kinase-like (PK-like)"/>
    <property type="match status" value="1"/>
</dbReference>
<evidence type="ECO:0000256" key="9">
    <source>
        <dbReference type="PROSITE-ProRule" id="PRU10141"/>
    </source>
</evidence>
<proteinExistence type="inferred from homology"/>
<evidence type="ECO:0000313" key="15">
    <source>
        <dbReference type="Proteomes" id="UP000663844"/>
    </source>
</evidence>
<evidence type="ECO:0000256" key="7">
    <source>
        <dbReference type="ARBA" id="ARBA00022777"/>
    </source>
</evidence>
<keyword evidence="7" id="KW-0418">Kinase</keyword>
<comment type="similarity">
    <text evidence="1">Belongs to the protein kinase superfamily. AGC Ser/Thr protein kinase family. RAC subfamily.</text>
</comment>
<dbReference type="PANTHER" id="PTHR24351">
    <property type="entry name" value="RIBOSOMAL PROTEIN S6 KINASE"/>
    <property type="match status" value="1"/>
</dbReference>
<dbReference type="Gene3D" id="3.30.200.20">
    <property type="entry name" value="Phosphorylase Kinase, domain 1"/>
    <property type="match status" value="1"/>
</dbReference>
<dbReference type="Pfam" id="PF00069">
    <property type="entry name" value="Pkinase"/>
    <property type="match status" value="1"/>
</dbReference>
<keyword evidence="6 9" id="KW-0547">Nucleotide-binding</keyword>
<dbReference type="InterPro" id="IPR011993">
    <property type="entry name" value="PH-like_dom_sf"/>
</dbReference>
<dbReference type="GO" id="GO:0005524">
    <property type="term" value="F:ATP binding"/>
    <property type="evidence" value="ECO:0007669"/>
    <property type="project" value="UniProtKB-UniRule"/>
</dbReference>
<organism evidence="14 15">
    <name type="scientific">Adineta steineri</name>
    <dbReference type="NCBI Taxonomy" id="433720"/>
    <lineage>
        <taxon>Eukaryota</taxon>
        <taxon>Metazoa</taxon>
        <taxon>Spiralia</taxon>
        <taxon>Gnathifera</taxon>
        <taxon>Rotifera</taxon>
        <taxon>Eurotatoria</taxon>
        <taxon>Bdelloidea</taxon>
        <taxon>Adinetida</taxon>
        <taxon>Adinetidae</taxon>
        <taxon>Adineta</taxon>
    </lineage>
</organism>
<keyword evidence="5" id="KW-0808">Transferase</keyword>
<dbReference type="InterPro" id="IPR017892">
    <property type="entry name" value="Pkinase_C"/>
</dbReference>
<dbReference type="AlphaFoldDB" id="A0A818QMM2"/>
<sequence>MIKNSSNMQYVTKNSNQPRTPTELTNNILPAYKSGWLYKRGEHIKTWRPRYFVLLHDGLLYGYRKPPAANDNQQEEPLNKFQVIDCTVVRQDKIKQNAFVIHFNQMKIERLFAASSQQDREEWVTAIEIITRQTTPHLQHQLPTMKMVTNDNANNVENEYPAMNEIFTRRPQINDFEYLKILGRGTFGKVVLCRERTTQRIFAMKMLRKSLVVTNNEVIHTMGENEILRRIRHPFITNLICAFTTSDRLCLVMECVNGGELFFHLNREKRFTEERTRFYISEICCVIGYLHSRKVIYRDIKLENILLDRFGHIKLVDFGLCKINVPFGQTTATFCGTPQYIAPEILRMTSYTNAIDWWGIGIVMYECLVGRLPFADSKNQDGLFQKILNHEPIYPPNLSPAALDLIKRFLKKEPTERIGSGIEDVREVERHPFFGNIPFRLYEEKKVPPPFKPELDSDTDTRYFDAEFTNEPVCVTPPGSTESINALGMSDDAFERFTYVGNDGLSHIASRSVLSMASSNAARSQSNIYLDDPDYYHHNRENVHNLPTQYSVSTMHMPSMGADISSTLKSATSMQQLKGSEMKMTNESDDMNDQQKMNIDQDHTHHHHQQQQQSVTSIPEIYEQQLMNERLMCIQQLMGSGQNFASMFNDDPYFAQQIMSYIATAQQQQPEVIEIMDE</sequence>
<dbReference type="PROSITE" id="PS50003">
    <property type="entry name" value="PH_DOMAIN"/>
    <property type="match status" value="1"/>
</dbReference>
<evidence type="ECO:0000256" key="5">
    <source>
        <dbReference type="ARBA" id="ARBA00022679"/>
    </source>
</evidence>
<dbReference type="GO" id="GO:0004674">
    <property type="term" value="F:protein serine/threonine kinase activity"/>
    <property type="evidence" value="ECO:0007669"/>
    <property type="project" value="UniProtKB-KW"/>
</dbReference>
<evidence type="ECO:0000259" key="11">
    <source>
        <dbReference type="PROSITE" id="PS50003"/>
    </source>
</evidence>
<dbReference type="FunFam" id="1.10.510.10:FF:000008">
    <property type="entry name" value="Non-specific serine/threonine protein kinase"/>
    <property type="match status" value="1"/>
</dbReference>
<dbReference type="SMART" id="SM00233">
    <property type="entry name" value="PH"/>
    <property type="match status" value="1"/>
</dbReference>
<dbReference type="PROSITE" id="PS00107">
    <property type="entry name" value="PROTEIN_KINASE_ATP"/>
    <property type="match status" value="1"/>
</dbReference>
<evidence type="ECO:0000256" key="3">
    <source>
        <dbReference type="ARBA" id="ARBA00022527"/>
    </source>
</evidence>
<gene>
    <name evidence="14" type="ORF">OXD698_LOCUS8248</name>
</gene>
<keyword evidence="3" id="KW-0723">Serine/threonine-protein kinase</keyword>
<comment type="caution">
    <text evidence="14">The sequence shown here is derived from an EMBL/GenBank/DDBJ whole genome shotgun (WGS) entry which is preliminary data.</text>
</comment>
<accession>A0A818QMM2</accession>
<dbReference type="PROSITE" id="PS50011">
    <property type="entry name" value="PROTEIN_KINASE_DOM"/>
    <property type="match status" value="1"/>
</dbReference>
<evidence type="ECO:0000256" key="8">
    <source>
        <dbReference type="ARBA" id="ARBA00022840"/>
    </source>
</evidence>
<feature type="domain" description="AGC-kinase C-terminal" evidence="13">
    <location>
        <begin position="435"/>
        <end position="509"/>
    </location>
</feature>
<dbReference type="EC" id="2.7.11.1" evidence="2"/>
<dbReference type="FunFam" id="2.30.29.30:FF:000027">
    <property type="entry name" value="Non-specific serine/threonine protein kinase"/>
    <property type="match status" value="1"/>
</dbReference>
<reference evidence="14" key="1">
    <citation type="submission" date="2021-02" db="EMBL/GenBank/DDBJ databases">
        <authorList>
            <person name="Nowell W R."/>
        </authorList>
    </citation>
    <scope>NUCLEOTIDE SEQUENCE</scope>
</reference>